<dbReference type="AlphaFoldDB" id="A0A8S3BRJ2"/>
<feature type="compositionally biased region" description="Acidic residues" evidence="1">
    <location>
        <begin position="122"/>
        <end position="132"/>
    </location>
</feature>
<comment type="caution">
    <text evidence="2">The sequence shown here is derived from an EMBL/GenBank/DDBJ whole genome shotgun (WGS) entry which is preliminary data.</text>
</comment>
<protein>
    <submittedName>
        <fullName evidence="2">Uncharacterized protein</fullName>
    </submittedName>
</protein>
<evidence type="ECO:0000313" key="3">
    <source>
        <dbReference type="Proteomes" id="UP000676336"/>
    </source>
</evidence>
<feature type="compositionally biased region" description="Polar residues" evidence="1">
    <location>
        <begin position="134"/>
        <end position="150"/>
    </location>
</feature>
<evidence type="ECO:0000256" key="1">
    <source>
        <dbReference type="SAM" id="MobiDB-lite"/>
    </source>
</evidence>
<evidence type="ECO:0000313" key="2">
    <source>
        <dbReference type="EMBL" id="CAF4845428.1"/>
    </source>
</evidence>
<organism evidence="2 3">
    <name type="scientific">Rotaria magnacalcarata</name>
    <dbReference type="NCBI Taxonomy" id="392030"/>
    <lineage>
        <taxon>Eukaryota</taxon>
        <taxon>Metazoa</taxon>
        <taxon>Spiralia</taxon>
        <taxon>Gnathifera</taxon>
        <taxon>Rotifera</taxon>
        <taxon>Eurotatoria</taxon>
        <taxon>Bdelloidea</taxon>
        <taxon>Philodinida</taxon>
        <taxon>Philodinidae</taxon>
        <taxon>Rotaria</taxon>
    </lineage>
</organism>
<accession>A0A8S3BRJ2</accession>
<dbReference type="Proteomes" id="UP000676336">
    <property type="component" value="Unassembled WGS sequence"/>
</dbReference>
<reference evidence="2" key="1">
    <citation type="submission" date="2021-02" db="EMBL/GenBank/DDBJ databases">
        <authorList>
            <person name="Nowell W R."/>
        </authorList>
    </citation>
    <scope>NUCLEOTIDE SEQUENCE</scope>
</reference>
<gene>
    <name evidence="2" type="ORF">SMN809_LOCUS49137</name>
</gene>
<feature type="non-terminal residue" evidence="2">
    <location>
        <position position="1"/>
    </location>
</feature>
<dbReference type="EMBL" id="CAJOBI010159534">
    <property type="protein sequence ID" value="CAF4845428.1"/>
    <property type="molecule type" value="Genomic_DNA"/>
</dbReference>
<feature type="region of interest" description="Disordered" evidence="1">
    <location>
        <begin position="107"/>
        <end position="226"/>
    </location>
</feature>
<sequence length="279" mass="30922">YPRSSTESEALKPVNDEKMLHVASNGSDKHHQNGAVYDIPIHLNGKYSHQLTSPTSVYHQQKSQQSTNLHYIDQDSITSSLNSLRTRARTFNNKFYGNPLMENKYGPLSSTIQGNANNGEIMENDEEDEDESPVYSTTTDVMSESGSFLVSNSSSKRRAPPPPKPRYSTLSSLRLPVENSDKVPLPCPKPRSRSNSRTRLNNGSSDNSSYLYEERPVSSSDSGIGQSDVVCLPNGDTIRSGLVKSRQNSLQKHYTSPPFIQQPIKQETLTSSIVHGTEC</sequence>
<name>A0A8S3BRJ2_9BILA</name>
<proteinExistence type="predicted"/>